<dbReference type="CDD" id="cd00777">
    <property type="entry name" value="AspRS_core"/>
    <property type="match status" value="1"/>
</dbReference>
<comment type="subcellular location">
    <subcellularLocation>
        <location evidence="8">Cytoplasm</location>
    </subcellularLocation>
</comment>
<dbReference type="NCBIfam" id="TIGR00459">
    <property type="entry name" value="aspS_bact"/>
    <property type="match status" value="1"/>
</dbReference>
<dbReference type="InterPro" id="IPR004364">
    <property type="entry name" value="Aa-tRNA-synt_II"/>
</dbReference>
<dbReference type="Pfam" id="PF02938">
    <property type="entry name" value="GAD"/>
    <property type="match status" value="1"/>
</dbReference>
<keyword evidence="2 8" id="KW-0963">Cytoplasm</keyword>
<evidence type="ECO:0000256" key="3">
    <source>
        <dbReference type="ARBA" id="ARBA00022598"/>
    </source>
</evidence>
<feature type="domain" description="Aminoacyl-transfer RNA synthetases class-II family profile" evidence="9">
    <location>
        <begin position="155"/>
        <end position="581"/>
    </location>
</feature>
<dbReference type="InterPro" id="IPR047089">
    <property type="entry name" value="Asp-tRNA-ligase_1_N"/>
</dbReference>
<dbReference type="InterPro" id="IPR045864">
    <property type="entry name" value="aa-tRNA-synth_II/BPL/LPL"/>
</dbReference>
<comment type="subunit">
    <text evidence="8">Homodimer.</text>
</comment>
<comment type="function">
    <text evidence="8">Catalyzes the attachment of L-aspartate to tRNA(Asp) in a two-step reaction: L-aspartate is first activated by ATP to form Asp-AMP and then transferred to the acceptor end of tRNA(Asp).</text>
</comment>
<dbReference type="InterPro" id="IPR002312">
    <property type="entry name" value="Asp/Asn-tRNA-synth_IIb"/>
</dbReference>
<comment type="caution">
    <text evidence="10">The sequence shown here is derived from an EMBL/GenBank/DDBJ whole genome shotgun (WGS) entry which is preliminary data.</text>
</comment>
<dbReference type="SUPFAM" id="SSF55261">
    <property type="entry name" value="GAD domain-like"/>
    <property type="match status" value="1"/>
</dbReference>
<dbReference type="CDD" id="cd04317">
    <property type="entry name" value="EcAspRS_like_N"/>
    <property type="match status" value="1"/>
</dbReference>
<evidence type="ECO:0000256" key="2">
    <source>
        <dbReference type="ARBA" id="ARBA00022490"/>
    </source>
</evidence>
<feature type="binding site" evidence="8">
    <location>
        <position position="502"/>
    </location>
    <ligand>
        <name>L-aspartate</name>
        <dbReference type="ChEBI" id="CHEBI:29991"/>
    </ligand>
</feature>
<evidence type="ECO:0000313" key="10">
    <source>
        <dbReference type="EMBL" id="MBF8378204.1"/>
    </source>
</evidence>
<dbReference type="InterPro" id="IPR047090">
    <property type="entry name" value="AspRS_core"/>
</dbReference>
<dbReference type="PROSITE" id="PS50862">
    <property type="entry name" value="AA_TRNA_LIGASE_II"/>
    <property type="match status" value="1"/>
</dbReference>
<dbReference type="InterPro" id="IPR029351">
    <property type="entry name" value="GAD_dom"/>
</dbReference>
<evidence type="ECO:0000256" key="7">
    <source>
        <dbReference type="ARBA" id="ARBA00023146"/>
    </source>
</evidence>
<dbReference type="HAMAP" id="MF_00044">
    <property type="entry name" value="Asp_tRNA_synth_type1"/>
    <property type="match status" value="1"/>
</dbReference>
<name>A0ABS0F4I9_9BACL</name>
<dbReference type="NCBIfam" id="NF001750">
    <property type="entry name" value="PRK00476.1"/>
    <property type="match status" value="1"/>
</dbReference>
<comment type="caution">
    <text evidence="8">Lacks conserved residue(s) required for the propagation of feature annotation.</text>
</comment>
<keyword evidence="4 8" id="KW-0547">Nucleotide-binding</keyword>
<dbReference type="Proteomes" id="UP000642910">
    <property type="component" value="Unassembled WGS sequence"/>
</dbReference>
<evidence type="ECO:0000256" key="6">
    <source>
        <dbReference type="ARBA" id="ARBA00022917"/>
    </source>
</evidence>
<dbReference type="SUPFAM" id="SSF55681">
    <property type="entry name" value="Class II aaRS and biotin synthetases"/>
    <property type="match status" value="1"/>
</dbReference>
<dbReference type="EC" id="6.1.1.12" evidence="8"/>
<organism evidence="10 11">
    <name type="scientific">Alicyclobacillus mali</name>
    <name type="common">ex Roth et al. 2021</name>
    <dbReference type="NCBI Taxonomy" id="1123961"/>
    <lineage>
        <taxon>Bacteria</taxon>
        <taxon>Bacillati</taxon>
        <taxon>Bacillota</taxon>
        <taxon>Bacilli</taxon>
        <taxon>Bacillales</taxon>
        <taxon>Alicyclobacillaceae</taxon>
        <taxon>Alicyclobacillus</taxon>
    </lineage>
</organism>
<dbReference type="InterPro" id="IPR006195">
    <property type="entry name" value="aa-tRNA-synth_II"/>
</dbReference>
<proteinExistence type="inferred from homology"/>
<dbReference type="PANTHER" id="PTHR22594:SF5">
    <property type="entry name" value="ASPARTATE--TRNA LIGASE, MITOCHONDRIAL"/>
    <property type="match status" value="1"/>
</dbReference>
<evidence type="ECO:0000256" key="8">
    <source>
        <dbReference type="HAMAP-Rule" id="MF_00044"/>
    </source>
</evidence>
<keyword evidence="7 8" id="KW-0030">Aminoacyl-tRNA synthetase</keyword>
<keyword evidence="6 8" id="KW-0648">Protein biosynthesis</keyword>
<dbReference type="Gene3D" id="3.30.1360.30">
    <property type="entry name" value="GAD-like domain"/>
    <property type="match status" value="1"/>
</dbReference>
<dbReference type="SUPFAM" id="SSF50249">
    <property type="entry name" value="Nucleic acid-binding proteins"/>
    <property type="match status" value="1"/>
</dbReference>
<dbReference type="RefSeq" id="WP_067851584.1">
    <property type="nucleotide sequence ID" value="NZ_JADPKZ010000042.1"/>
</dbReference>
<feature type="binding site" evidence="8">
    <location>
        <position position="188"/>
    </location>
    <ligand>
        <name>L-aspartate</name>
        <dbReference type="ChEBI" id="CHEBI:29991"/>
    </ligand>
</feature>
<dbReference type="PRINTS" id="PR01042">
    <property type="entry name" value="TRNASYNTHASP"/>
</dbReference>
<feature type="binding site" evidence="8">
    <location>
        <begin position="547"/>
        <end position="550"/>
    </location>
    <ligand>
        <name>ATP</name>
        <dbReference type="ChEBI" id="CHEBI:30616"/>
    </ligand>
</feature>
<dbReference type="InterPro" id="IPR004524">
    <property type="entry name" value="Asp-tRNA-ligase_1"/>
</dbReference>
<keyword evidence="3 8" id="KW-0436">Ligase</keyword>
<protein>
    <recommendedName>
        <fullName evidence="8">Aspartate--tRNA ligase</fullName>
        <ecNumber evidence="8">6.1.1.12</ecNumber>
    </recommendedName>
    <alternativeName>
        <fullName evidence="8">Aspartyl-tRNA synthetase</fullName>
        <shortName evidence="8">AspRS</shortName>
    </alternativeName>
</protein>
<feature type="binding site" evidence="8">
    <location>
        <begin position="234"/>
        <end position="236"/>
    </location>
    <ligand>
        <name>ATP</name>
        <dbReference type="ChEBI" id="CHEBI:30616"/>
    </ligand>
</feature>
<evidence type="ECO:0000256" key="5">
    <source>
        <dbReference type="ARBA" id="ARBA00022840"/>
    </source>
</evidence>
<feature type="binding site" evidence="8">
    <location>
        <position position="234"/>
    </location>
    <ligand>
        <name>L-aspartate</name>
        <dbReference type="ChEBI" id="CHEBI:29991"/>
    </ligand>
</feature>
<comment type="similarity">
    <text evidence="1 8">Belongs to the class-II aminoacyl-tRNA synthetase family. Type 1 subfamily.</text>
</comment>
<keyword evidence="11" id="KW-1185">Reference proteome</keyword>
<feature type="binding site" evidence="8">
    <location>
        <position position="461"/>
    </location>
    <ligand>
        <name>L-aspartate</name>
        <dbReference type="ChEBI" id="CHEBI:29991"/>
    </ligand>
</feature>
<evidence type="ECO:0000313" key="11">
    <source>
        <dbReference type="Proteomes" id="UP000642910"/>
    </source>
</evidence>
<sequence>MVEEKQVVVASRWRTHWVADTVRQEPKSEVRLAGWVQRRRDLGSVVFVDLRDRTGIVQLVFDRGRGTSEAAMEVADRLRSEYVIVVDGTVEKRDPDTVNPKIETGEIEVVVKGARIESAAKTPPFYIEDGIQVEEPVRLRHRYLDLRRPEMQRIFALRHQAIRAFRRYLDDRGFLEIETPMLTKSTPEGARDYLVPSRLQPGEFYALPQSPQIFKQLLMVAGFERYYQVARCFRDEDLRADRQPEFTQLDIETSFLPKDELMSMMEEMVASVFKEVADIEVPRPFLRLPYHEAMDKYGSDKPDLRFGMEMADLADVFAGTSFRVFADVLEKGGVIKALVAPGCASYSRKQTDDLVAFVKPYGLGGLAYVAVQEDGFKSSIAKFFTDDDFRRIAERAGAKVGDLVLIGAGPRDTVLPAMGALRLHLGQELGLVDDSQYRFLWVTDFPLLSWDEEEKRWVAEHHPFTMPQEEDIPLLETDPGRVRAQAYDMVLNGYEIGGGSMRIYRRDVQEKMFAALGFSPEEAQEKFGFLLNAFEYGTPPHGGIAFGLDRIIMLLTGAKSLRDVIAFPKTASGTDLMVGAPSEVSEAQLEVLHLRVRKTKD</sequence>
<dbReference type="InterPro" id="IPR012340">
    <property type="entry name" value="NA-bd_OB-fold"/>
</dbReference>
<evidence type="ECO:0000259" key="9">
    <source>
        <dbReference type="PROSITE" id="PS50862"/>
    </source>
</evidence>
<dbReference type="Gene3D" id="2.40.50.140">
    <property type="entry name" value="Nucleic acid-binding proteins"/>
    <property type="match status" value="1"/>
</dbReference>
<evidence type="ECO:0000256" key="4">
    <source>
        <dbReference type="ARBA" id="ARBA00022741"/>
    </source>
</evidence>
<feature type="binding site" evidence="8">
    <location>
        <position position="495"/>
    </location>
    <ligand>
        <name>ATP</name>
        <dbReference type="ChEBI" id="CHEBI:30616"/>
    </ligand>
</feature>
<dbReference type="Pfam" id="PF01336">
    <property type="entry name" value="tRNA_anti-codon"/>
    <property type="match status" value="1"/>
</dbReference>
<dbReference type="InterPro" id="IPR004365">
    <property type="entry name" value="NA-bd_OB_tRNA"/>
</dbReference>
<feature type="binding site" evidence="8">
    <location>
        <position position="243"/>
    </location>
    <ligand>
        <name>ATP</name>
        <dbReference type="ChEBI" id="CHEBI:30616"/>
    </ligand>
</feature>
<feature type="region of interest" description="Aspartate" evidence="8">
    <location>
        <begin position="212"/>
        <end position="215"/>
    </location>
</feature>
<comment type="catalytic activity">
    <reaction evidence="8">
        <text>tRNA(Asp) + L-aspartate + ATP = L-aspartyl-tRNA(Asp) + AMP + diphosphate</text>
        <dbReference type="Rhea" id="RHEA:19649"/>
        <dbReference type="Rhea" id="RHEA-COMP:9660"/>
        <dbReference type="Rhea" id="RHEA-COMP:9678"/>
        <dbReference type="ChEBI" id="CHEBI:29991"/>
        <dbReference type="ChEBI" id="CHEBI:30616"/>
        <dbReference type="ChEBI" id="CHEBI:33019"/>
        <dbReference type="ChEBI" id="CHEBI:78442"/>
        <dbReference type="ChEBI" id="CHEBI:78516"/>
        <dbReference type="ChEBI" id="CHEBI:456215"/>
        <dbReference type="EC" id="6.1.1.12"/>
    </reaction>
</comment>
<dbReference type="InterPro" id="IPR004115">
    <property type="entry name" value="GAD-like_sf"/>
</dbReference>
<reference evidence="10 11" key="1">
    <citation type="submission" date="2020-11" db="EMBL/GenBank/DDBJ databases">
        <title>Genomic insight of Alicyclobacillus mali FL 18 reveals a new arsenic-resistant strain, with potential in environmental biotechnology.</title>
        <authorList>
            <person name="Fiorentino G."/>
            <person name="Gallo G."/>
            <person name="Aulitto M."/>
        </authorList>
    </citation>
    <scope>NUCLEOTIDE SEQUENCE [LARGE SCALE GENOMIC DNA]</scope>
    <source>
        <strain evidence="10 11">FL 18</strain>
    </source>
</reference>
<accession>A0ABS0F4I9</accession>
<evidence type="ECO:0000256" key="1">
    <source>
        <dbReference type="ARBA" id="ARBA00006303"/>
    </source>
</evidence>
<dbReference type="GO" id="GO:0004815">
    <property type="term" value="F:aspartate-tRNA ligase activity"/>
    <property type="evidence" value="ECO:0007669"/>
    <property type="project" value="UniProtKB-EC"/>
</dbReference>
<keyword evidence="5 8" id="KW-0067">ATP-binding</keyword>
<dbReference type="EMBL" id="JADPKZ010000042">
    <property type="protein sequence ID" value="MBF8378204.1"/>
    <property type="molecule type" value="Genomic_DNA"/>
</dbReference>
<dbReference type="Gene3D" id="3.30.930.10">
    <property type="entry name" value="Bira Bifunctional Protein, Domain 2"/>
    <property type="match status" value="1"/>
</dbReference>
<gene>
    <name evidence="8 10" type="primary">aspS</name>
    <name evidence="10" type="ORF">IW967_10065</name>
</gene>
<dbReference type="PANTHER" id="PTHR22594">
    <property type="entry name" value="ASPARTYL/LYSYL-TRNA SYNTHETASE"/>
    <property type="match status" value="1"/>
</dbReference>
<dbReference type="Pfam" id="PF00152">
    <property type="entry name" value="tRNA-synt_2"/>
    <property type="match status" value="1"/>
</dbReference>